<protein>
    <recommendedName>
        <fullName evidence="2">superoxide dismutase</fullName>
        <ecNumber evidence="2">1.15.1.1</ecNumber>
    </recommendedName>
</protein>
<keyword evidence="3" id="KW-0479">Metal-binding</keyword>
<keyword evidence="4" id="KW-0560">Oxidoreductase</keyword>
<evidence type="ECO:0000313" key="7">
    <source>
        <dbReference type="EMBL" id="SUZ67123.1"/>
    </source>
</evidence>
<dbReference type="PANTHER" id="PTHR42769">
    <property type="entry name" value="SUPEROXIDE DISMUTASE"/>
    <property type="match status" value="1"/>
</dbReference>
<dbReference type="InterPro" id="IPR019832">
    <property type="entry name" value="Mn/Fe_SOD_C"/>
</dbReference>
<organism evidence="7">
    <name type="scientific">marine metagenome</name>
    <dbReference type="NCBI Taxonomy" id="408172"/>
    <lineage>
        <taxon>unclassified sequences</taxon>
        <taxon>metagenomes</taxon>
        <taxon>ecological metagenomes</taxon>
    </lineage>
</organism>
<dbReference type="InterPro" id="IPR019831">
    <property type="entry name" value="Mn/Fe_SOD_N"/>
</dbReference>
<sequence>MKVFKFVHNLKHLKQFIGVFMSDSQKFVLPALPYGASDLAPTISSDTVDLHYGKHHQAYFNMLNNFADGTKFMDMELDQVVVESFQDGHKKVFNNAGQAWNHILYWEQMAPGGSNSPQGKLSEKINEAFGDLDTFKADFVQQAVGVFGSGWAWLVEKDGKLELRGLPNAENPLAHGEHALMGIDVWEHAYYLDYKNVRPDYVKAVLDNLINWDFVADRLG</sequence>
<dbReference type="InterPro" id="IPR036324">
    <property type="entry name" value="Mn/Fe_SOD_N_sf"/>
</dbReference>
<evidence type="ECO:0000256" key="4">
    <source>
        <dbReference type="ARBA" id="ARBA00023002"/>
    </source>
</evidence>
<dbReference type="PIRSF" id="PIRSF000349">
    <property type="entry name" value="SODismutase"/>
    <property type="match status" value="1"/>
</dbReference>
<feature type="domain" description="Manganese/iron superoxide dismutase N-terminal" evidence="5">
    <location>
        <begin position="26"/>
        <end position="110"/>
    </location>
</feature>
<dbReference type="PRINTS" id="PR01703">
    <property type="entry name" value="MNSODISMTASE"/>
</dbReference>
<dbReference type="Gene3D" id="3.55.40.20">
    <property type="entry name" value="Iron/manganese superoxide dismutase, C-terminal domain"/>
    <property type="match status" value="1"/>
</dbReference>
<dbReference type="Pfam" id="PF02777">
    <property type="entry name" value="Sod_Fe_C"/>
    <property type="match status" value="1"/>
</dbReference>
<dbReference type="PROSITE" id="PS00088">
    <property type="entry name" value="SOD_MN"/>
    <property type="match status" value="1"/>
</dbReference>
<dbReference type="SUPFAM" id="SSF46609">
    <property type="entry name" value="Fe,Mn superoxide dismutase (SOD), N-terminal domain"/>
    <property type="match status" value="1"/>
</dbReference>
<dbReference type="InterPro" id="IPR036314">
    <property type="entry name" value="SOD_C_sf"/>
</dbReference>
<dbReference type="GO" id="GO:0046872">
    <property type="term" value="F:metal ion binding"/>
    <property type="evidence" value="ECO:0007669"/>
    <property type="project" value="UniProtKB-KW"/>
</dbReference>
<dbReference type="InterPro" id="IPR019833">
    <property type="entry name" value="Mn/Fe_SOD_BS"/>
</dbReference>
<feature type="domain" description="Manganese/iron superoxide dismutase C-terminal" evidence="6">
    <location>
        <begin position="117"/>
        <end position="218"/>
    </location>
</feature>
<dbReference type="AlphaFoldDB" id="A0A381PNU8"/>
<dbReference type="InterPro" id="IPR001189">
    <property type="entry name" value="Mn/Fe_SOD"/>
</dbReference>
<dbReference type="Pfam" id="PF00081">
    <property type="entry name" value="Sod_Fe_N"/>
    <property type="match status" value="1"/>
</dbReference>
<evidence type="ECO:0000256" key="3">
    <source>
        <dbReference type="ARBA" id="ARBA00022723"/>
    </source>
</evidence>
<dbReference type="SUPFAM" id="SSF54719">
    <property type="entry name" value="Fe,Mn superoxide dismutase (SOD), C-terminal domain"/>
    <property type="match status" value="1"/>
</dbReference>
<dbReference type="EMBL" id="UINC01001004">
    <property type="protein sequence ID" value="SUZ67123.1"/>
    <property type="molecule type" value="Genomic_DNA"/>
</dbReference>
<proteinExistence type="inferred from homology"/>
<dbReference type="Gene3D" id="1.10.287.990">
    <property type="entry name" value="Fe,Mn superoxide dismutase (SOD) domain"/>
    <property type="match status" value="1"/>
</dbReference>
<dbReference type="GO" id="GO:0004784">
    <property type="term" value="F:superoxide dismutase activity"/>
    <property type="evidence" value="ECO:0007669"/>
    <property type="project" value="UniProtKB-EC"/>
</dbReference>
<evidence type="ECO:0000259" key="6">
    <source>
        <dbReference type="Pfam" id="PF02777"/>
    </source>
</evidence>
<dbReference type="PANTHER" id="PTHR42769:SF3">
    <property type="entry name" value="SUPEROXIDE DISMUTASE [FE] 2, CHLOROPLASTIC"/>
    <property type="match status" value="1"/>
</dbReference>
<comment type="similarity">
    <text evidence="1">Belongs to the iron/manganese superoxide dismutase family.</text>
</comment>
<reference evidence="7" key="1">
    <citation type="submission" date="2018-05" db="EMBL/GenBank/DDBJ databases">
        <authorList>
            <person name="Lanie J.A."/>
            <person name="Ng W.-L."/>
            <person name="Kazmierczak K.M."/>
            <person name="Andrzejewski T.M."/>
            <person name="Davidsen T.M."/>
            <person name="Wayne K.J."/>
            <person name="Tettelin H."/>
            <person name="Glass J.I."/>
            <person name="Rusch D."/>
            <person name="Podicherti R."/>
            <person name="Tsui H.-C.T."/>
            <person name="Winkler M.E."/>
        </authorList>
    </citation>
    <scope>NUCLEOTIDE SEQUENCE</scope>
</reference>
<dbReference type="EC" id="1.15.1.1" evidence="2"/>
<evidence type="ECO:0000259" key="5">
    <source>
        <dbReference type="Pfam" id="PF00081"/>
    </source>
</evidence>
<gene>
    <name evidence="7" type="ORF">METZ01_LOCUS19977</name>
</gene>
<name>A0A381PNU8_9ZZZZ</name>
<accession>A0A381PNU8</accession>
<evidence type="ECO:0000256" key="2">
    <source>
        <dbReference type="ARBA" id="ARBA00012682"/>
    </source>
</evidence>
<evidence type="ECO:0000256" key="1">
    <source>
        <dbReference type="ARBA" id="ARBA00008714"/>
    </source>
</evidence>